<accession>A0A2H0BFK6</accession>
<dbReference type="Gene3D" id="3.90.226.10">
    <property type="entry name" value="2-enoyl-CoA Hydratase, Chain A, domain 1"/>
    <property type="match status" value="1"/>
</dbReference>
<dbReference type="InterPro" id="IPR029045">
    <property type="entry name" value="ClpP/crotonase-like_dom_sf"/>
</dbReference>
<dbReference type="Proteomes" id="UP000229794">
    <property type="component" value="Unassembled WGS sequence"/>
</dbReference>
<reference evidence="1 2" key="1">
    <citation type="submission" date="2017-09" db="EMBL/GenBank/DDBJ databases">
        <title>Depth-based differentiation of microbial function through sediment-hosted aquifers and enrichment of novel symbionts in the deep terrestrial subsurface.</title>
        <authorList>
            <person name="Probst A.J."/>
            <person name="Ladd B."/>
            <person name="Jarett J.K."/>
            <person name="Geller-Mcgrath D.E."/>
            <person name="Sieber C.M."/>
            <person name="Emerson J.B."/>
            <person name="Anantharaman K."/>
            <person name="Thomas B.C."/>
            <person name="Malmstrom R."/>
            <person name="Stieglmeier M."/>
            <person name="Klingl A."/>
            <person name="Woyke T."/>
            <person name="Ryan C.M."/>
            <person name="Banfield J.F."/>
        </authorList>
    </citation>
    <scope>NUCLEOTIDE SEQUENCE [LARGE SCALE GENOMIC DNA]</scope>
    <source>
        <strain evidence="1">CG22_combo_CG10-13_8_21_14_all_42_17</strain>
    </source>
</reference>
<evidence type="ECO:0000313" key="2">
    <source>
        <dbReference type="Proteomes" id="UP000229794"/>
    </source>
</evidence>
<evidence type="ECO:0000313" key="1">
    <source>
        <dbReference type="EMBL" id="PIP55768.1"/>
    </source>
</evidence>
<name>A0A2H0BFK6_9BACT</name>
<gene>
    <name evidence="1" type="ORF">COX06_01730</name>
</gene>
<proteinExistence type="predicted"/>
<protein>
    <recommendedName>
        <fullName evidence="3">Peptidase S14</fullName>
    </recommendedName>
</protein>
<dbReference type="SUPFAM" id="SSF52096">
    <property type="entry name" value="ClpP/crotonase"/>
    <property type="match status" value="1"/>
</dbReference>
<evidence type="ECO:0008006" key="3">
    <source>
        <dbReference type="Google" id="ProtNLM"/>
    </source>
</evidence>
<sequence>MINTVLLSGYLSNKVLEEAFQEIKNLDNGGRRECVLVIDSDGGNFASALEFVEKVRELTIKFLVKAYNAQSAAAFIALSLRHYAELKRNTIIGFHQGVFKLEAPDISRDGKVPERMLGELRMYNAELDKILKKCEIKDPKLLAELHGSGWLNLSAHQCLELGVVNELF</sequence>
<dbReference type="AlphaFoldDB" id="A0A2H0BFK6"/>
<dbReference type="EMBL" id="PCST01000019">
    <property type="protein sequence ID" value="PIP55768.1"/>
    <property type="molecule type" value="Genomic_DNA"/>
</dbReference>
<comment type="caution">
    <text evidence="1">The sequence shown here is derived from an EMBL/GenBank/DDBJ whole genome shotgun (WGS) entry which is preliminary data.</text>
</comment>
<organism evidence="1 2">
    <name type="scientific">Candidatus Zambryskibacteria bacterium CG22_combo_CG10-13_8_21_14_all_42_17</name>
    <dbReference type="NCBI Taxonomy" id="1975118"/>
    <lineage>
        <taxon>Bacteria</taxon>
        <taxon>Candidatus Zambryskiibacteriota</taxon>
    </lineage>
</organism>